<feature type="transmembrane region" description="Helical" evidence="8">
    <location>
        <begin position="217"/>
        <end position="236"/>
    </location>
</feature>
<keyword evidence="7 8" id="KW-0472">Membrane</keyword>
<keyword evidence="11" id="KW-1185">Reference proteome</keyword>
<feature type="transmembrane region" description="Helical" evidence="8">
    <location>
        <begin position="403"/>
        <end position="423"/>
    </location>
</feature>
<gene>
    <name evidence="10" type="ORF">BOX15_Mlig012078g2</name>
    <name evidence="9" type="ORF">BOX15_Mlig012078g3</name>
</gene>
<keyword evidence="3" id="KW-0813">Transport</keyword>
<feature type="transmembrane region" description="Helical" evidence="8">
    <location>
        <begin position="145"/>
        <end position="167"/>
    </location>
</feature>
<evidence type="ECO:0000313" key="9">
    <source>
        <dbReference type="EMBL" id="PAA62567.1"/>
    </source>
</evidence>
<comment type="subcellular location">
    <subcellularLocation>
        <location evidence="1">Cell membrane</location>
        <topology evidence="1">Multi-pass membrane protein</topology>
    </subcellularLocation>
</comment>
<dbReference type="AlphaFoldDB" id="A0A267EQ08"/>
<name>A0A267EQ08_9PLAT</name>
<feature type="transmembrane region" description="Helical" evidence="8">
    <location>
        <begin position="179"/>
        <end position="197"/>
    </location>
</feature>
<feature type="transmembrane region" description="Helical" evidence="8">
    <location>
        <begin position="55"/>
        <end position="79"/>
    </location>
</feature>
<comment type="caution">
    <text evidence="10">The sequence shown here is derived from an EMBL/GenBank/DDBJ whole genome shotgun (WGS) entry which is preliminary data.</text>
</comment>
<accession>A0A267EQ08</accession>
<evidence type="ECO:0000256" key="5">
    <source>
        <dbReference type="ARBA" id="ARBA00022692"/>
    </source>
</evidence>
<dbReference type="OrthoDB" id="3257095at2759"/>
<dbReference type="FunFam" id="1.20.1740.10:FF:000003">
    <property type="entry name" value="Y+L amino acid transporter 1 isoform X1"/>
    <property type="match status" value="1"/>
</dbReference>
<dbReference type="PANTHER" id="PTHR11785">
    <property type="entry name" value="AMINO ACID TRANSPORTER"/>
    <property type="match status" value="1"/>
</dbReference>
<comment type="similarity">
    <text evidence="2">Belongs to the amino acid-polyamine-organocation (APC) superfamily. L-type amino acid transporter (LAT) (TC 2.A.3.8) family.</text>
</comment>
<feature type="transmembrane region" description="Helical" evidence="8">
    <location>
        <begin position="369"/>
        <end position="391"/>
    </location>
</feature>
<evidence type="ECO:0000256" key="2">
    <source>
        <dbReference type="ARBA" id="ARBA00007040"/>
    </source>
</evidence>
<evidence type="ECO:0008006" key="12">
    <source>
        <dbReference type="Google" id="ProtNLM"/>
    </source>
</evidence>
<keyword evidence="5 8" id="KW-0812">Transmembrane</keyword>
<evidence type="ECO:0000256" key="7">
    <source>
        <dbReference type="ARBA" id="ARBA00023136"/>
    </source>
</evidence>
<reference evidence="10 11" key="1">
    <citation type="submission" date="2017-06" db="EMBL/GenBank/DDBJ databases">
        <title>A platform for efficient transgenesis in Macrostomum lignano, a flatworm model organism for stem cell research.</title>
        <authorList>
            <person name="Berezikov E."/>
        </authorList>
    </citation>
    <scope>NUCLEOTIDE SEQUENCE [LARGE SCALE GENOMIC DNA]</scope>
    <source>
        <strain evidence="10">DV1</strain>
        <tissue evidence="10">Whole organism</tissue>
    </source>
</reference>
<dbReference type="GO" id="GO:0005886">
    <property type="term" value="C:plasma membrane"/>
    <property type="evidence" value="ECO:0007669"/>
    <property type="project" value="UniProtKB-SubCell"/>
</dbReference>
<dbReference type="PANTHER" id="PTHR11785:SF528">
    <property type="entry name" value="AMINO ACID TRANSPORTER PROTEIN JHI-21"/>
    <property type="match status" value="1"/>
</dbReference>
<evidence type="ECO:0000256" key="3">
    <source>
        <dbReference type="ARBA" id="ARBA00022448"/>
    </source>
</evidence>
<dbReference type="EMBL" id="NIVC01001920">
    <property type="protein sequence ID" value="PAA62567.1"/>
    <property type="molecule type" value="Genomic_DNA"/>
</dbReference>
<evidence type="ECO:0000313" key="10">
    <source>
        <dbReference type="EMBL" id="PAA63581.1"/>
    </source>
</evidence>
<protein>
    <recommendedName>
        <fullName evidence="12">Amino acid permease/ SLC12A domain-containing protein</fullName>
    </recommendedName>
</protein>
<dbReference type="InterPro" id="IPR002293">
    <property type="entry name" value="AA/rel_permease1"/>
</dbReference>
<keyword evidence="4" id="KW-1003">Cell membrane</keyword>
<sequence length="498" mass="54159">MASEGSQQQQQQQQQRVALKKELTLMHGVAVIVGIIIGSGIFLSPVGVIREVKSVGASLCIWAASGVFSILGALCYAELGVAIPKSGGEYIYIKEAFGPLIGFLTLWTIFFMVCAVPTAASALIFAEYVLRGFPETACMPDGWAAKLLGACAISLLTAINCINVKWAAKTQIIFTGCKLLALVIIIILGFIHVGKGYSNNLQDAFEGSDINGKTLAFGFYAGFWAYGGWNYLNFLIEELQNPYRNLPLAIVISITIVTAVYLLANVAYAAVLSPEQIISSNAVAITFANDKMGPAAFLMPLFVAISVFGAINGGTMSISRVFYVGAREGQLPEFLAMISYKQLTPLPSLIVMLIISLALLFLADIWTLINLLGFAFNIILTLTMSSLLYLRYSRPNLHRPIKIPLPIPVFVLLWCFGLVAMTIYQAPDQSLKCLGFIAVGIPVYFLCVAWERKPASFQRRYHGLTLALQKVFMVVTGETQADEDQEAAPKEDAAIKSE</sequence>
<feature type="transmembrane region" description="Helical" evidence="8">
    <location>
        <begin position="429"/>
        <end position="450"/>
    </location>
</feature>
<feature type="transmembrane region" description="Helical" evidence="8">
    <location>
        <begin position="100"/>
        <end position="125"/>
    </location>
</feature>
<evidence type="ECO:0000256" key="1">
    <source>
        <dbReference type="ARBA" id="ARBA00004651"/>
    </source>
</evidence>
<organism evidence="10 11">
    <name type="scientific">Macrostomum lignano</name>
    <dbReference type="NCBI Taxonomy" id="282301"/>
    <lineage>
        <taxon>Eukaryota</taxon>
        <taxon>Metazoa</taxon>
        <taxon>Spiralia</taxon>
        <taxon>Lophotrochozoa</taxon>
        <taxon>Platyhelminthes</taxon>
        <taxon>Rhabditophora</taxon>
        <taxon>Macrostomorpha</taxon>
        <taxon>Macrostomida</taxon>
        <taxon>Macrostomidae</taxon>
        <taxon>Macrostomum</taxon>
    </lineage>
</organism>
<dbReference type="InterPro" id="IPR050598">
    <property type="entry name" value="AminoAcid_Transporter"/>
</dbReference>
<proteinExistence type="inferred from homology"/>
<dbReference type="GO" id="GO:0015179">
    <property type="term" value="F:L-amino acid transmembrane transporter activity"/>
    <property type="evidence" value="ECO:0007669"/>
    <property type="project" value="TreeGrafter"/>
</dbReference>
<evidence type="ECO:0000256" key="6">
    <source>
        <dbReference type="ARBA" id="ARBA00022989"/>
    </source>
</evidence>
<dbReference type="Proteomes" id="UP000215902">
    <property type="component" value="Unassembled WGS sequence"/>
</dbReference>
<dbReference type="Gene3D" id="1.20.1740.10">
    <property type="entry name" value="Amino acid/polyamine transporter I"/>
    <property type="match status" value="1"/>
</dbReference>
<evidence type="ECO:0000256" key="8">
    <source>
        <dbReference type="SAM" id="Phobius"/>
    </source>
</evidence>
<evidence type="ECO:0000313" key="11">
    <source>
        <dbReference type="Proteomes" id="UP000215902"/>
    </source>
</evidence>
<dbReference type="Pfam" id="PF13520">
    <property type="entry name" value="AA_permease_2"/>
    <property type="match status" value="1"/>
</dbReference>
<feature type="transmembrane region" description="Helical" evidence="8">
    <location>
        <begin position="248"/>
        <end position="271"/>
    </location>
</feature>
<dbReference type="EMBL" id="NIVC01001831">
    <property type="protein sequence ID" value="PAA63581.1"/>
    <property type="molecule type" value="Genomic_DNA"/>
</dbReference>
<dbReference type="PIRSF" id="PIRSF006060">
    <property type="entry name" value="AA_transporter"/>
    <property type="match status" value="1"/>
</dbReference>
<dbReference type="STRING" id="282301.A0A267EQ08"/>
<feature type="transmembrane region" description="Helical" evidence="8">
    <location>
        <begin position="297"/>
        <end position="323"/>
    </location>
</feature>
<feature type="transmembrane region" description="Helical" evidence="8">
    <location>
        <begin position="343"/>
        <end position="363"/>
    </location>
</feature>
<evidence type="ECO:0000256" key="4">
    <source>
        <dbReference type="ARBA" id="ARBA00022475"/>
    </source>
</evidence>
<feature type="transmembrane region" description="Helical" evidence="8">
    <location>
        <begin position="23"/>
        <end position="43"/>
    </location>
</feature>
<keyword evidence="6 8" id="KW-1133">Transmembrane helix</keyword>